<dbReference type="InterPro" id="IPR034240">
    <property type="entry name" value="eIF3G_RRM"/>
</dbReference>
<dbReference type="EMBL" id="JAJJMA010226003">
    <property type="protein sequence ID" value="MCL7041648.1"/>
    <property type="molecule type" value="Genomic_DNA"/>
</dbReference>
<dbReference type="GO" id="GO:0003723">
    <property type="term" value="F:RNA binding"/>
    <property type="evidence" value="ECO:0007669"/>
    <property type="project" value="UniProtKB-UniRule"/>
</dbReference>
<reference evidence="5" key="1">
    <citation type="submission" date="2022-03" db="EMBL/GenBank/DDBJ databases">
        <title>A functionally conserved STORR gene fusion in Papaver species that diverged 16.8 million years ago.</title>
        <authorList>
            <person name="Catania T."/>
        </authorList>
    </citation>
    <scope>NUCLEOTIDE SEQUENCE</scope>
    <source>
        <strain evidence="5">S-191538</strain>
    </source>
</reference>
<dbReference type="InterPro" id="IPR000504">
    <property type="entry name" value="RRM_dom"/>
</dbReference>
<evidence type="ECO:0000313" key="5">
    <source>
        <dbReference type="EMBL" id="MCL7041648.1"/>
    </source>
</evidence>
<sequence>MTLAEYEKAKLEKKAAALDAQKKPAAELEKKPTEVLEKPNKSTDAKGSDKGGRNAWRGNRSDAHAADGSSEQSDSKENTPSPQGANATNQGQGGTREARQGPKAPNPADTPSIRVSNLSDDTNDADLLALFDGFGPVVRARVIFDQHTEKSRGFGFVNFVHKEDAERAIAEMNGYGYDHLLLHVGWAAPRSSK</sequence>
<dbReference type="CDD" id="cd12408">
    <property type="entry name" value="RRM_eIF3G_like"/>
    <property type="match status" value="1"/>
</dbReference>
<accession>A0AA41VIA0</accession>
<evidence type="ECO:0000313" key="6">
    <source>
        <dbReference type="Proteomes" id="UP001177140"/>
    </source>
</evidence>
<feature type="domain" description="RRM" evidence="4">
    <location>
        <begin position="111"/>
        <end position="189"/>
    </location>
</feature>
<organism evidence="5 6">
    <name type="scientific">Papaver nudicaule</name>
    <name type="common">Iceland poppy</name>
    <dbReference type="NCBI Taxonomy" id="74823"/>
    <lineage>
        <taxon>Eukaryota</taxon>
        <taxon>Viridiplantae</taxon>
        <taxon>Streptophyta</taxon>
        <taxon>Embryophyta</taxon>
        <taxon>Tracheophyta</taxon>
        <taxon>Spermatophyta</taxon>
        <taxon>Magnoliopsida</taxon>
        <taxon>Ranunculales</taxon>
        <taxon>Papaveraceae</taxon>
        <taxon>Papaveroideae</taxon>
        <taxon>Papaver</taxon>
    </lineage>
</organism>
<dbReference type="SMART" id="SM00360">
    <property type="entry name" value="RRM"/>
    <property type="match status" value="1"/>
</dbReference>
<dbReference type="PROSITE" id="PS50102">
    <property type="entry name" value="RRM"/>
    <property type="match status" value="1"/>
</dbReference>
<feature type="region of interest" description="Disordered" evidence="3">
    <location>
        <begin position="1"/>
        <end position="119"/>
    </location>
</feature>
<feature type="compositionally biased region" description="Basic and acidic residues" evidence="3">
    <location>
        <begin position="1"/>
        <end position="52"/>
    </location>
</feature>
<dbReference type="Gene3D" id="3.30.70.330">
    <property type="match status" value="1"/>
</dbReference>
<dbReference type="SUPFAM" id="SSF54928">
    <property type="entry name" value="RNA-binding domain, RBD"/>
    <property type="match status" value="1"/>
</dbReference>
<gene>
    <name evidence="5" type="ORF">MKW94_021145</name>
</gene>
<dbReference type="InterPro" id="IPR012677">
    <property type="entry name" value="Nucleotide-bd_a/b_plait_sf"/>
</dbReference>
<proteinExistence type="predicted"/>
<dbReference type="Pfam" id="PF00076">
    <property type="entry name" value="RRM_1"/>
    <property type="match status" value="1"/>
</dbReference>
<keyword evidence="1 2" id="KW-0694">RNA-binding</keyword>
<evidence type="ECO:0000259" key="4">
    <source>
        <dbReference type="PROSITE" id="PS50102"/>
    </source>
</evidence>
<dbReference type="InterPro" id="IPR035979">
    <property type="entry name" value="RBD_domain_sf"/>
</dbReference>
<name>A0AA41VIA0_PAPNU</name>
<comment type="caution">
    <text evidence="5">The sequence shown here is derived from an EMBL/GenBank/DDBJ whole genome shotgun (WGS) entry which is preliminary data.</text>
</comment>
<keyword evidence="6" id="KW-1185">Reference proteome</keyword>
<evidence type="ECO:0000256" key="1">
    <source>
        <dbReference type="ARBA" id="ARBA00022884"/>
    </source>
</evidence>
<dbReference type="Proteomes" id="UP001177140">
    <property type="component" value="Unassembled WGS sequence"/>
</dbReference>
<evidence type="ECO:0000256" key="3">
    <source>
        <dbReference type="SAM" id="MobiDB-lite"/>
    </source>
</evidence>
<protein>
    <recommendedName>
        <fullName evidence="4">RRM domain-containing protein</fullName>
    </recommendedName>
</protein>
<evidence type="ECO:0000256" key="2">
    <source>
        <dbReference type="PROSITE-ProRule" id="PRU00176"/>
    </source>
</evidence>
<dbReference type="PANTHER" id="PTHR10352">
    <property type="entry name" value="EUKARYOTIC TRANSLATION INITIATION FACTOR 3 SUBUNIT G"/>
    <property type="match status" value="1"/>
</dbReference>
<dbReference type="AlphaFoldDB" id="A0AA41VIA0"/>